<name>A0ABP0V2Z3_9BRYO</name>
<dbReference type="EMBL" id="OZ019900">
    <property type="protein sequence ID" value="CAK9235571.1"/>
    <property type="molecule type" value="Genomic_DNA"/>
</dbReference>
<protein>
    <submittedName>
        <fullName evidence="1">Uncharacterized protein</fullName>
    </submittedName>
</protein>
<dbReference type="Proteomes" id="UP001497512">
    <property type="component" value="Chromosome 8"/>
</dbReference>
<evidence type="ECO:0000313" key="1">
    <source>
        <dbReference type="EMBL" id="CAK9235571.1"/>
    </source>
</evidence>
<keyword evidence="2" id="KW-1185">Reference proteome</keyword>
<reference evidence="1" key="1">
    <citation type="submission" date="2024-02" db="EMBL/GenBank/DDBJ databases">
        <authorList>
            <consortium name="ELIXIR-Norway"/>
            <consortium name="Elixir Norway"/>
        </authorList>
    </citation>
    <scope>NUCLEOTIDE SEQUENCE</scope>
</reference>
<evidence type="ECO:0000313" key="2">
    <source>
        <dbReference type="Proteomes" id="UP001497512"/>
    </source>
</evidence>
<accession>A0ABP0V2Z3</accession>
<sequence length="87" mass="9207">MGRKGPSLLLAFCKIGSEYKHTSICTPVCSIHHHRKVISGSSEIPALQPGNPFEEGAAALFLWTKVDHHVADITSGAPDSGSAVQVL</sequence>
<gene>
    <name evidence="1" type="ORF">CSSPTR1EN2_LOCUS22783</name>
</gene>
<proteinExistence type="predicted"/>
<organism evidence="1 2">
    <name type="scientific">Sphagnum troendelagicum</name>
    <dbReference type="NCBI Taxonomy" id="128251"/>
    <lineage>
        <taxon>Eukaryota</taxon>
        <taxon>Viridiplantae</taxon>
        <taxon>Streptophyta</taxon>
        <taxon>Embryophyta</taxon>
        <taxon>Bryophyta</taxon>
        <taxon>Sphagnophytina</taxon>
        <taxon>Sphagnopsida</taxon>
        <taxon>Sphagnales</taxon>
        <taxon>Sphagnaceae</taxon>
        <taxon>Sphagnum</taxon>
    </lineage>
</organism>